<name>A0A645GQM6_9ZZZZ</name>
<accession>A0A645GQM6</accession>
<gene>
    <name evidence="1" type="ORF">SDC9_176649</name>
</gene>
<sequence length="161" mass="17741">MPRDIQHGVICNIDCTVSHCQILYFQQSPRGNVKREFKGGIVGNNKLSFVVYRSLSTSATRETQIVYFEKTCVIKGKNTAGTIHGTRNSDSSLIPEVSLKRKCIVISRAIVNDQVSFVYDGTRIVGVHLSIQVNTPIIIQVTNIRKSGCAECAAVNDLTLI</sequence>
<organism evidence="1">
    <name type="scientific">bioreactor metagenome</name>
    <dbReference type="NCBI Taxonomy" id="1076179"/>
    <lineage>
        <taxon>unclassified sequences</taxon>
        <taxon>metagenomes</taxon>
        <taxon>ecological metagenomes</taxon>
    </lineage>
</organism>
<reference evidence="1" key="1">
    <citation type="submission" date="2019-08" db="EMBL/GenBank/DDBJ databases">
        <authorList>
            <person name="Kucharzyk K."/>
            <person name="Murdoch R.W."/>
            <person name="Higgins S."/>
            <person name="Loffler F."/>
        </authorList>
    </citation>
    <scope>NUCLEOTIDE SEQUENCE</scope>
</reference>
<dbReference type="EMBL" id="VSSQ01079771">
    <property type="protein sequence ID" value="MPN29198.1"/>
    <property type="molecule type" value="Genomic_DNA"/>
</dbReference>
<dbReference type="AlphaFoldDB" id="A0A645GQM6"/>
<evidence type="ECO:0000313" key="1">
    <source>
        <dbReference type="EMBL" id="MPN29198.1"/>
    </source>
</evidence>
<proteinExistence type="predicted"/>
<comment type="caution">
    <text evidence="1">The sequence shown here is derived from an EMBL/GenBank/DDBJ whole genome shotgun (WGS) entry which is preliminary data.</text>
</comment>
<protein>
    <submittedName>
        <fullName evidence="1">Uncharacterized protein</fullName>
    </submittedName>
</protein>